<dbReference type="SUPFAM" id="SSF48726">
    <property type="entry name" value="Immunoglobulin"/>
    <property type="match status" value="3"/>
</dbReference>
<organism evidence="5 6">
    <name type="scientific">Methanolapillus africanus</name>
    <dbReference type="NCBI Taxonomy" id="3028297"/>
    <lineage>
        <taxon>Archaea</taxon>
        <taxon>Methanobacteriati</taxon>
        <taxon>Methanobacteriota</taxon>
        <taxon>Stenosarchaea group</taxon>
        <taxon>Methanomicrobia</taxon>
        <taxon>Methanosarcinales</taxon>
        <taxon>Methanosarcinaceae</taxon>
        <taxon>Methanolapillus</taxon>
    </lineage>
</organism>
<keyword evidence="6" id="KW-1185">Reference proteome</keyword>
<dbReference type="RefSeq" id="WP_338100116.1">
    <property type="nucleotide sequence ID" value="NZ_JAWDKD010000021.1"/>
</dbReference>
<dbReference type="InterPro" id="IPR013783">
    <property type="entry name" value="Ig-like_fold"/>
</dbReference>
<sequence length="1199" mass="119301">MSQTTIARKLMMILIAMTLLIVLAATPVMANDATVSSAADATFNLTAFASSGSGPHTLTLTSSVWVGGTITIPDGITDLTIQSDNSNFVFTDTNIEATPSRTTALNLTIVNLSLVPGADKSGIDIANLNAGTTLFLEGTNVINKEWTSDSPATFLTGVHIPESTYLTITSTSGGSLTTYGGPSSAGIGGEPGESSGNIVINGNAVISSHGGAGKVASKSWGGGAGIGGGGGSRDNFDSPVNYNFGGNGDVSISESVEIQSVTGGKGGGDVNSYSGDYITGGGGAAIGGGGGGSGDNVGYSGGGGIGNVTISNSVVIQSAVGGFSCAPSQTPRLDRNGGAGAAIGGGGGGSGGGGSHYIAGSYSTDGGSGNIILSDSVIIYMVEGGHGDGAGSGGAAIGGGGAGAVVQISDGASAGNGGTGNVTISDSVLIKTATGGKGGDSGGAAIGGGGGSGRSIQGAGGAGNVNLSGSVHIDEVIGGPGYFGSGAAIGGGGGSDYNDSGPDPGPNSGRGGIGNVTISDTVLISSSSDSSLFNTPAVIGGGSGHGSGGDGTVTIKGGTVFVTPTSENHAIGGGNGGQGNGVSAITIDGGSIYATTGTLLGATPKNRELVDVSGYTVDLGIGNAEKLFNLTNTEVTPNCEFGSYADESGKLYLYKTEFGSPILENPITTQPVSVEVVAGQSASFTVMATGTCQWQKIISETWTNVTGGTSATYNIASAASTDAGSYRVVVTSGSNTFNSNEVTLTVHPIVSITTQPVSTAAFIENLVTFTVAADGADSYQWQKYDGVADWDDISTDGTSATYTINSAASSDAGYYRVVVTGLGADNEATSNEVMLAVLSQPTDTVAFIGNPASFSVTGTLPTDFEFQWQKDDSGMFNDVSGEDDATLSILTVADTHAGNYQLLINDSAGVTVSTSDSVWLTAVSDPVNITEFEGRDVTFSVTQTPEEADSGVTLTYIWYKSPDTATPLGSAANELELFGIALTDAGSYQAEIDGVTDLSEEAELIVLAQPVGQTIQEFHAATLETTDVAGLSYQWFVDKNDTIGFVELTGETNAILNIDARLNMAGWQYKVQVSGSGIGDGTTDTIESDPVTLTVTKTPSSGGYGADGVKILDGNQSGQQQPNAVNGTDAANGTGTNGTNAANGTNGSNSNGSTQTPSSTGNGIESQKSGSTWIWIVAGVLAVLVVGGAAYWYFALRQK</sequence>
<dbReference type="PANTHER" id="PTHR44170:SF6">
    <property type="entry name" value="CONTACTIN"/>
    <property type="match status" value="1"/>
</dbReference>
<accession>A0AAE4MLA4</accession>
<dbReference type="InterPro" id="IPR003599">
    <property type="entry name" value="Ig_sub"/>
</dbReference>
<dbReference type="Gene3D" id="2.60.40.10">
    <property type="entry name" value="Immunoglobulins"/>
    <property type="match status" value="3"/>
</dbReference>
<dbReference type="EMBL" id="JAWDKD010000021">
    <property type="protein sequence ID" value="MDV0447677.1"/>
    <property type="molecule type" value="Genomic_DNA"/>
</dbReference>
<feature type="region of interest" description="Disordered" evidence="2">
    <location>
        <begin position="493"/>
        <end position="514"/>
    </location>
</feature>
<dbReference type="Proteomes" id="UP001271789">
    <property type="component" value="Unassembled WGS sequence"/>
</dbReference>
<feature type="domain" description="Immunoglobulin" evidence="4">
    <location>
        <begin position="756"/>
        <end position="838"/>
    </location>
</feature>
<feature type="region of interest" description="Disordered" evidence="2">
    <location>
        <begin position="1078"/>
        <end position="1166"/>
    </location>
</feature>
<dbReference type="AlphaFoldDB" id="A0AAE4MLA4"/>
<evidence type="ECO:0000256" key="1">
    <source>
        <dbReference type="ARBA" id="ARBA00023157"/>
    </source>
</evidence>
<reference evidence="5" key="1">
    <citation type="submission" date="2023-06" db="EMBL/GenBank/DDBJ databases">
        <title>Genome sequence of Methanosarcinaceae archaeon Ag5.</title>
        <authorList>
            <person name="Protasov E."/>
            <person name="Platt K."/>
            <person name="Poehlein A."/>
            <person name="Daniel R."/>
            <person name="Brune A."/>
        </authorList>
    </citation>
    <scope>NUCLEOTIDE SEQUENCE</scope>
    <source>
        <strain evidence="5">Ag5</strain>
    </source>
</reference>
<evidence type="ECO:0000259" key="4">
    <source>
        <dbReference type="SMART" id="SM00409"/>
    </source>
</evidence>
<dbReference type="InterPro" id="IPR036179">
    <property type="entry name" value="Ig-like_dom_sf"/>
</dbReference>
<protein>
    <recommendedName>
        <fullName evidence="4">Immunoglobulin domain-containing protein</fullName>
    </recommendedName>
</protein>
<proteinExistence type="predicted"/>
<feature type="domain" description="Immunoglobulin" evidence="4">
    <location>
        <begin position="841"/>
        <end position="923"/>
    </location>
</feature>
<feature type="transmembrane region" description="Helical" evidence="3">
    <location>
        <begin position="1173"/>
        <end position="1194"/>
    </location>
</feature>
<evidence type="ECO:0000313" key="6">
    <source>
        <dbReference type="Proteomes" id="UP001271789"/>
    </source>
</evidence>
<comment type="caution">
    <text evidence="5">The sequence shown here is derived from an EMBL/GenBank/DDBJ whole genome shotgun (WGS) entry which is preliminary data.</text>
</comment>
<keyword evidence="3" id="KW-0812">Transmembrane</keyword>
<feature type="domain" description="Immunoglobulin" evidence="4">
    <location>
        <begin position="926"/>
        <end position="1007"/>
    </location>
</feature>
<evidence type="ECO:0000313" key="5">
    <source>
        <dbReference type="EMBL" id="MDV0447677.1"/>
    </source>
</evidence>
<dbReference type="GO" id="GO:0016020">
    <property type="term" value="C:membrane"/>
    <property type="evidence" value="ECO:0007669"/>
    <property type="project" value="UniProtKB-SubCell"/>
</dbReference>
<keyword evidence="1" id="KW-1015">Disulfide bond</keyword>
<feature type="compositionally biased region" description="Low complexity" evidence="2">
    <location>
        <begin position="1123"/>
        <end position="1163"/>
    </location>
</feature>
<gene>
    <name evidence="5" type="ORF">MsAg5_15880</name>
</gene>
<evidence type="ECO:0000256" key="2">
    <source>
        <dbReference type="SAM" id="MobiDB-lite"/>
    </source>
</evidence>
<name>A0AAE4MLA4_9EURY</name>
<feature type="compositionally biased region" description="Polar residues" evidence="2">
    <location>
        <begin position="1091"/>
        <end position="1101"/>
    </location>
</feature>
<evidence type="ECO:0000256" key="3">
    <source>
        <dbReference type="SAM" id="Phobius"/>
    </source>
</evidence>
<dbReference type="GO" id="GO:0098609">
    <property type="term" value="P:cell-cell adhesion"/>
    <property type="evidence" value="ECO:0007669"/>
    <property type="project" value="TreeGrafter"/>
</dbReference>
<keyword evidence="3" id="KW-1133">Transmembrane helix</keyword>
<dbReference type="SMART" id="SM00409">
    <property type="entry name" value="IG"/>
    <property type="match status" value="4"/>
</dbReference>
<feature type="domain" description="Immunoglobulin" evidence="4">
    <location>
        <begin position="671"/>
        <end position="747"/>
    </location>
</feature>
<dbReference type="PANTHER" id="PTHR44170">
    <property type="entry name" value="PROTEIN SIDEKICK"/>
    <property type="match status" value="1"/>
</dbReference>
<keyword evidence="3" id="KW-0472">Membrane</keyword>